<dbReference type="Proteomes" id="UP000318053">
    <property type="component" value="Unassembled WGS sequence"/>
</dbReference>
<feature type="signal peptide" evidence="4">
    <location>
        <begin position="1"/>
        <end position="32"/>
    </location>
</feature>
<dbReference type="CDD" id="cd06237">
    <property type="entry name" value="M14_Nna1-like"/>
    <property type="match status" value="1"/>
</dbReference>
<dbReference type="PANTHER" id="PTHR12756:SF11">
    <property type="entry name" value="CYTOSOLIC CARBOXYPEPTIDASE 1"/>
    <property type="match status" value="1"/>
</dbReference>
<feature type="compositionally biased region" description="Basic and acidic residues" evidence="3">
    <location>
        <begin position="427"/>
        <end position="443"/>
    </location>
</feature>
<evidence type="ECO:0000256" key="4">
    <source>
        <dbReference type="SAM" id="SignalP"/>
    </source>
</evidence>
<evidence type="ECO:0000256" key="1">
    <source>
        <dbReference type="ARBA" id="ARBA00001947"/>
    </source>
</evidence>
<dbReference type="Pfam" id="PF18027">
    <property type="entry name" value="Pepdidase_M14_N"/>
    <property type="match status" value="1"/>
</dbReference>
<evidence type="ECO:0000259" key="5">
    <source>
        <dbReference type="PROSITE" id="PS52035"/>
    </source>
</evidence>
<feature type="active site" description="Proton donor/acceptor" evidence="2">
    <location>
        <position position="376"/>
    </location>
</feature>
<comment type="caution">
    <text evidence="6">The sequence shown here is derived from an EMBL/GenBank/DDBJ whole genome shotgun (WGS) entry which is preliminary data.</text>
</comment>
<dbReference type="GO" id="GO:0008270">
    <property type="term" value="F:zinc ion binding"/>
    <property type="evidence" value="ECO:0007669"/>
    <property type="project" value="InterPro"/>
</dbReference>
<protein>
    <submittedName>
        <fullName evidence="6">Zinc carboxypeptidase</fullName>
    </submittedName>
</protein>
<dbReference type="PANTHER" id="PTHR12756">
    <property type="entry name" value="CYTOSOLIC CARBOXYPEPTIDASE"/>
    <property type="match status" value="1"/>
</dbReference>
<dbReference type="OrthoDB" id="6221272at2"/>
<keyword evidence="7" id="KW-1185">Reference proteome</keyword>
<reference evidence="6 7" key="1">
    <citation type="submission" date="2019-02" db="EMBL/GenBank/DDBJ databases">
        <title>Deep-cultivation of Planctomycetes and their phenomic and genomic characterization uncovers novel biology.</title>
        <authorList>
            <person name="Wiegand S."/>
            <person name="Jogler M."/>
            <person name="Boedeker C."/>
            <person name="Pinto D."/>
            <person name="Vollmers J."/>
            <person name="Rivas-Marin E."/>
            <person name="Kohn T."/>
            <person name="Peeters S.H."/>
            <person name="Heuer A."/>
            <person name="Rast P."/>
            <person name="Oberbeckmann S."/>
            <person name="Bunk B."/>
            <person name="Jeske O."/>
            <person name="Meyerdierks A."/>
            <person name="Storesund J.E."/>
            <person name="Kallscheuer N."/>
            <person name="Luecker S."/>
            <person name="Lage O.M."/>
            <person name="Pohl T."/>
            <person name="Merkel B.J."/>
            <person name="Hornburger P."/>
            <person name="Mueller R.-W."/>
            <person name="Bruemmer F."/>
            <person name="Labrenz M."/>
            <person name="Spormann A.M."/>
            <person name="Op Den Camp H."/>
            <person name="Overmann J."/>
            <person name="Amann R."/>
            <person name="Jetten M.S.M."/>
            <person name="Mascher T."/>
            <person name="Medema M.H."/>
            <person name="Devos D.P."/>
            <person name="Kaster A.-K."/>
            <person name="Ovreas L."/>
            <person name="Rohde M."/>
            <person name="Galperin M.Y."/>
            <person name="Jogler C."/>
        </authorList>
    </citation>
    <scope>NUCLEOTIDE SEQUENCE [LARGE SCALE GENOMIC DNA]</scope>
    <source>
        <strain evidence="6 7">CA85</strain>
    </source>
</reference>
<dbReference type="Gene3D" id="3.40.630.10">
    <property type="entry name" value="Zn peptidases"/>
    <property type="match status" value="1"/>
</dbReference>
<keyword evidence="4" id="KW-0732">Signal</keyword>
<keyword evidence="6" id="KW-0645">Protease</keyword>
<name>A0A5C5XR51_9BACT</name>
<keyword evidence="6" id="KW-0378">Hydrolase</keyword>
<evidence type="ECO:0000256" key="3">
    <source>
        <dbReference type="SAM" id="MobiDB-lite"/>
    </source>
</evidence>
<dbReference type="InterPro" id="IPR050821">
    <property type="entry name" value="Cytosolic_carboxypeptidase"/>
</dbReference>
<gene>
    <name evidence="6" type="ORF">CA85_32820</name>
</gene>
<dbReference type="Gene3D" id="2.60.40.3120">
    <property type="match status" value="1"/>
</dbReference>
<dbReference type="AlphaFoldDB" id="A0A5C5XR51"/>
<dbReference type="InterPro" id="IPR000834">
    <property type="entry name" value="Peptidase_M14"/>
</dbReference>
<comment type="cofactor">
    <cofactor evidence="1">
        <name>Zn(2+)</name>
        <dbReference type="ChEBI" id="CHEBI:29105"/>
    </cofactor>
</comment>
<feature type="domain" description="Peptidase M14" evidence="5">
    <location>
        <begin position="159"/>
        <end position="404"/>
    </location>
</feature>
<dbReference type="SUPFAM" id="SSF53187">
    <property type="entry name" value="Zn-dependent exopeptidases"/>
    <property type="match status" value="1"/>
</dbReference>
<dbReference type="RefSeq" id="WP_146392193.1">
    <property type="nucleotide sequence ID" value="NZ_SJPK01000007.1"/>
</dbReference>
<evidence type="ECO:0000313" key="7">
    <source>
        <dbReference type="Proteomes" id="UP000318053"/>
    </source>
</evidence>
<keyword evidence="6" id="KW-0121">Carboxypeptidase</keyword>
<organism evidence="6 7">
    <name type="scientific">Allorhodopirellula solitaria</name>
    <dbReference type="NCBI Taxonomy" id="2527987"/>
    <lineage>
        <taxon>Bacteria</taxon>
        <taxon>Pseudomonadati</taxon>
        <taxon>Planctomycetota</taxon>
        <taxon>Planctomycetia</taxon>
        <taxon>Pirellulales</taxon>
        <taxon>Pirellulaceae</taxon>
        <taxon>Allorhodopirellula</taxon>
    </lineage>
</organism>
<feature type="chain" id="PRO_5022691652" evidence="4">
    <location>
        <begin position="33"/>
        <end position="462"/>
    </location>
</feature>
<dbReference type="PROSITE" id="PS52035">
    <property type="entry name" value="PEPTIDASE_M14"/>
    <property type="match status" value="1"/>
</dbReference>
<proteinExistence type="inferred from homology"/>
<feature type="region of interest" description="Disordered" evidence="3">
    <location>
        <begin position="409"/>
        <end position="462"/>
    </location>
</feature>
<dbReference type="EMBL" id="SJPK01000007">
    <property type="protein sequence ID" value="TWT65370.1"/>
    <property type="molecule type" value="Genomic_DNA"/>
</dbReference>
<sequence precursor="true">MRYRCRNTHFASPFATSLALLLVIGLAATASAEPSLQPAHSEFESRGGGVSITSDFPGGRMNQCVQMSPDTFTVTIAPESTPINNSAWYAFQVQSQKPQTIRLLLHYVNGSHRYEPKISRDGVNWQSAADLITHTDDPGQDVELRIPVDSKPLWIAGQELLGTDEVSKWSQQLTELPYVQREEIGKSVQGRPVEQLTITESEQPNYVFIIARQHPPEVTGAIGMLHFVDAIAGSSELAQQFRQRYATMVVPTVNPDGVHHGHWRTNANNVDLNRDWSHFTQPETRAVRDRLLECRRSGDERLCLFVDFHSTYDDVFYIPAPNPNVFLAGFTRQWFSSIQGRFPKYKVNVNDNHNAHRSTSKAWVNRTLGVTAVTYEFGDETDRDTIRTVAGGAAEEMMRLLLELPVRENPQSIATKPATKNDAATNDAEKELARTERGQRNPDKPAFQLISGVVDGQPAVLP</sequence>
<dbReference type="Pfam" id="PF00246">
    <property type="entry name" value="Peptidase_M14"/>
    <property type="match status" value="1"/>
</dbReference>
<dbReference type="InterPro" id="IPR040626">
    <property type="entry name" value="Pepdidase_M14_N"/>
</dbReference>
<dbReference type="SMART" id="SM00631">
    <property type="entry name" value="Zn_pept"/>
    <property type="match status" value="1"/>
</dbReference>
<evidence type="ECO:0000313" key="6">
    <source>
        <dbReference type="EMBL" id="TWT65370.1"/>
    </source>
</evidence>
<dbReference type="GO" id="GO:0004181">
    <property type="term" value="F:metallocarboxypeptidase activity"/>
    <property type="evidence" value="ECO:0007669"/>
    <property type="project" value="InterPro"/>
</dbReference>
<accession>A0A5C5XR51</accession>
<evidence type="ECO:0000256" key="2">
    <source>
        <dbReference type="PROSITE-ProRule" id="PRU01379"/>
    </source>
</evidence>
<comment type="similarity">
    <text evidence="2">Belongs to the peptidase M14 family.</text>
</comment>
<dbReference type="GO" id="GO:0006508">
    <property type="term" value="P:proteolysis"/>
    <property type="evidence" value="ECO:0007669"/>
    <property type="project" value="InterPro"/>
</dbReference>